<dbReference type="Proteomes" id="UP000326289">
    <property type="component" value="Unassembled WGS sequence"/>
</dbReference>
<sequence length="182" mass="20350">MGSHKTGRAGGLQRGAWIVDIEKMRDAIGNHLISGPEEMIFWIVQELPLHCSSIVACTRADAAYFMIEEARCSSLPFFSMSQNLDGELASPGKRHAKPTTAIGTSTVVCAEGILMSENSLFTALCLYKGTNRTEDRTKIHYTCEGSGSLIIMSFTKRYVRRRTKLDEESAVRLRRENEKCWP</sequence>
<reference evidence="1 2" key="1">
    <citation type="submission" date="2019-04" db="EMBL/GenBank/DDBJ databases">
        <title>Fungal friends and foes A comparative genomics study of 23 Aspergillus species from section Flavi.</title>
        <authorList>
            <consortium name="DOE Joint Genome Institute"/>
            <person name="Kjaerbolling I."/>
            <person name="Vesth T.C."/>
            <person name="Frisvad J.C."/>
            <person name="Nybo J.L."/>
            <person name="Theobald S."/>
            <person name="Kildgaard S."/>
            <person name="Petersen T.I."/>
            <person name="Kuo A."/>
            <person name="Sato A."/>
            <person name="Lyhne E.K."/>
            <person name="Kogle M.E."/>
            <person name="Wiebenga A."/>
            <person name="Kun R.S."/>
            <person name="Lubbers R.J."/>
            <person name="Makela M.R."/>
            <person name="Barry K."/>
            <person name="Chovatia M."/>
            <person name="Clum A."/>
            <person name="Daum C."/>
            <person name="Haridas S."/>
            <person name="He G."/>
            <person name="LaButti K."/>
            <person name="Lipzen A."/>
            <person name="Mondo S."/>
            <person name="Pangilinan J."/>
            <person name="Riley R."/>
            <person name="Salamov A."/>
            <person name="Simmons B.A."/>
            <person name="Magnuson J.K."/>
            <person name="Henrissat B."/>
            <person name="Mortensen U.H."/>
            <person name="Larsen T.O."/>
            <person name="De vries R.P."/>
            <person name="Grigoriev I.V."/>
            <person name="Machida M."/>
            <person name="Baker S.E."/>
            <person name="Andersen M.R."/>
        </authorList>
    </citation>
    <scope>NUCLEOTIDE SEQUENCE [LARGE SCALE GENOMIC DNA]</scope>
    <source>
        <strain evidence="1 2">CBS 117635</strain>
    </source>
</reference>
<evidence type="ECO:0000313" key="1">
    <source>
        <dbReference type="EMBL" id="KAB8275836.1"/>
    </source>
</evidence>
<proteinExistence type="predicted"/>
<protein>
    <submittedName>
        <fullName evidence="1">Uncharacterized protein</fullName>
    </submittedName>
</protein>
<dbReference type="AlphaFoldDB" id="A0A5N6JAH2"/>
<gene>
    <name evidence="1" type="ORF">BDV30DRAFT_53472</name>
</gene>
<evidence type="ECO:0000313" key="2">
    <source>
        <dbReference type="Proteomes" id="UP000326289"/>
    </source>
</evidence>
<name>A0A5N6JAH2_9EURO</name>
<organism evidence="1 2">
    <name type="scientific">Aspergillus minisclerotigenes</name>
    <dbReference type="NCBI Taxonomy" id="656917"/>
    <lineage>
        <taxon>Eukaryota</taxon>
        <taxon>Fungi</taxon>
        <taxon>Dikarya</taxon>
        <taxon>Ascomycota</taxon>
        <taxon>Pezizomycotina</taxon>
        <taxon>Eurotiomycetes</taxon>
        <taxon>Eurotiomycetidae</taxon>
        <taxon>Eurotiales</taxon>
        <taxon>Aspergillaceae</taxon>
        <taxon>Aspergillus</taxon>
        <taxon>Aspergillus subgen. Circumdati</taxon>
    </lineage>
</organism>
<accession>A0A5N6JAH2</accession>
<dbReference type="EMBL" id="ML732779">
    <property type="protein sequence ID" value="KAB8275836.1"/>
    <property type="molecule type" value="Genomic_DNA"/>
</dbReference>
<keyword evidence="2" id="KW-1185">Reference proteome</keyword>